<sequence>MASCELKPVKGDETLQEEGSEEEEQSSDFCAPDESDEDPTFDILDETRSALSKISLKKSKSRDLKKEIELGNEDGAEPVEVEIPELNEKDGKCFEMVEKLIKDGQLEKLKVDQCKVYLRKYGLRLTGNKDVLLERIREHLEVKDGGGEKKYPISSFVLNCKGDACTSDVVLFEQNVYEMFSIASRSATGPSIGTRLIAGRIVKESYGAAKQQHTFTIEVLWSKGEKPLPPLHPLLIKGRNLYRLKTMRQKWADEEQRKKILQEKHARGSIARCARENRIQQKEVRKINRIIRMEENKGKHIPAEQRNQHQPNPLQTNRQLKNIQPLQQSQHHPDAFKSKILKQIHFQNESQIKSDKITTTENYDNSSPQKENYDNCYQVTKPPTMFQASGTDPVVKPWNFEFLPSHDLPQFDEKHNQHHQQPCLSYSNSLKMSSPRPPLALSNYFNGSLPQQPSVCSNYFKRSPPQHHCPIQRQQLCRFYRQGRCYFGDNCKYRHD</sequence>
<dbReference type="InterPro" id="IPR036361">
    <property type="entry name" value="SAP_dom_sf"/>
</dbReference>
<keyword evidence="1 4" id="KW-0479">Metal-binding</keyword>
<gene>
    <name evidence="9" type="primary">LOC103714820</name>
</gene>
<dbReference type="KEGG" id="pda:103714820"/>
<dbReference type="PROSITE" id="PS50800">
    <property type="entry name" value="SAP"/>
    <property type="match status" value="1"/>
</dbReference>
<organism evidence="8 9">
    <name type="scientific">Phoenix dactylifera</name>
    <name type="common">Date palm</name>
    <dbReference type="NCBI Taxonomy" id="42345"/>
    <lineage>
        <taxon>Eukaryota</taxon>
        <taxon>Viridiplantae</taxon>
        <taxon>Streptophyta</taxon>
        <taxon>Embryophyta</taxon>
        <taxon>Tracheophyta</taxon>
        <taxon>Spermatophyta</taxon>
        <taxon>Magnoliopsida</taxon>
        <taxon>Liliopsida</taxon>
        <taxon>Arecaceae</taxon>
        <taxon>Coryphoideae</taxon>
        <taxon>Phoeniceae</taxon>
        <taxon>Phoenix</taxon>
    </lineage>
</organism>
<feature type="region of interest" description="Disordered" evidence="5">
    <location>
        <begin position="1"/>
        <end position="41"/>
    </location>
</feature>
<dbReference type="PANTHER" id="PTHR35323">
    <property type="entry name" value="SAP DOMAIN-CONTAINING PROTEIN"/>
    <property type="match status" value="1"/>
</dbReference>
<evidence type="ECO:0000256" key="5">
    <source>
        <dbReference type="SAM" id="MobiDB-lite"/>
    </source>
</evidence>
<reference evidence="8" key="1">
    <citation type="journal article" date="2019" name="Nat. Commun.">
        <title>Genome-wide association mapping of date palm fruit traits.</title>
        <authorList>
            <person name="Hazzouri K.M."/>
            <person name="Gros-Balthazard M."/>
            <person name="Flowers J.M."/>
            <person name="Copetti D."/>
            <person name="Lemansour A."/>
            <person name="Lebrun M."/>
            <person name="Masmoudi K."/>
            <person name="Ferrand S."/>
            <person name="Dhar M.I."/>
            <person name="Fresquez Z.A."/>
            <person name="Rosas U."/>
            <person name="Zhang J."/>
            <person name="Talag J."/>
            <person name="Lee S."/>
            <person name="Kudrna D."/>
            <person name="Powell R.F."/>
            <person name="Leitch I.J."/>
            <person name="Krueger R.R."/>
            <person name="Wing R.A."/>
            <person name="Amiri K.M.A."/>
            <person name="Purugganan M.D."/>
        </authorList>
    </citation>
    <scope>NUCLEOTIDE SEQUENCE [LARGE SCALE GENOMIC DNA]</scope>
    <source>
        <strain evidence="8">cv. Khalas</strain>
    </source>
</reference>
<keyword evidence="8" id="KW-1185">Reference proteome</keyword>
<evidence type="ECO:0000256" key="4">
    <source>
        <dbReference type="PROSITE-ProRule" id="PRU00723"/>
    </source>
</evidence>
<evidence type="ECO:0000259" key="6">
    <source>
        <dbReference type="PROSITE" id="PS50103"/>
    </source>
</evidence>
<dbReference type="AlphaFoldDB" id="A0A8B7CJT4"/>
<feature type="domain" description="SAP" evidence="7">
    <location>
        <begin position="106"/>
        <end position="140"/>
    </location>
</feature>
<evidence type="ECO:0000313" key="8">
    <source>
        <dbReference type="Proteomes" id="UP000228380"/>
    </source>
</evidence>
<dbReference type="InterPro" id="IPR003034">
    <property type="entry name" value="SAP_dom"/>
</dbReference>
<dbReference type="GO" id="GO:0008270">
    <property type="term" value="F:zinc ion binding"/>
    <property type="evidence" value="ECO:0007669"/>
    <property type="project" value="UniProtKB-KW"/>
</dbReference>
<evidence type="ECO:0000259" key="7">
    <source>
        <dbReference type="PROSITE" id="PS50800"/>
    </source>
</evidence>
<feature type="compositionally biased region" description="Polar residues" evidence="5">
    <location>
        <begin position="359"/>
        <end position="372"/>
    </location>
</feature>
<feature type="region of interest" description="Disordered" evidence="5">
    <location>
        <begin position="352"/>
        <end position="372"/>
    </location>
</feature>
<evidence type="ECO:0000256" key="2">
    <source>
        <dbReference type="ARBA" id="ARBA00022771"/>
    </source>
</evidence>
<evidence type="ECO:0000256" key="1">
    <source>
        <dbReference type="ARBA" id="ARBA00022723"/>
    </source>
</evidence>
<dbReference type="RefSeq" id="XP_008800460.2">
    <property type="nucleotide sequence ID" value="XM_008802238.4"/>
</dbReference>
<reference evidence="9" key="2">
    <citation type="submission" date="2025-08" db="UniProtKB">
        <authorList>
            <consortium name="RefSeq"/>
        </authorList>
    </citation>
    <scope>IDENTIFICATION</scope>
    <source>
        <tissue evidence="9">Young leaves</tissue>
    </source>
</reference>
<dbReference type="SUPFAM" id="SSF90229">
    <property type="entry name" value="CCCH zinc finger"/>
    <property type="match status" value="1"/>
</dbReference>
<dbReference type="Gene3D" id="1.10.720.30">
    <property type="entry name" value="SAP domain"/>
    <property type="match status" value="1"/>
</dbReference>
<proteinExistence type="predicted"/>
<evidence type="ECO:0000313" key="9">
    <source>
        <dbReference type="RefSeq" id="XP_008800460.2"/>
    </source>
</evidence>
<feature type="compositionally biased region" description="Acidic residues" evidence="5">
    <location>
        <begin position="14"/>
        <end position="41"/>
    </location>
</feature>
<dbReference type="InterPro" id="IPR056116">
    <property type="entry name" value="DUF7699"/>
</dbReference>
<dbReference type="Pfam" id="PF18044">
    <property type="entry name" value="zf-CCCH_4"/>
    <property type="match status" value="1"/>
</dbReference>
<dbReference type="SUPFAM" id="SSF68906">
    <property type="entry name" value="SAP domain"/>
    <property type="match status" value="1"/>
</dbReference>
<evidence type="ECO:0000256" key="3">
    <source>
        <dbReference type="ARBA" id="ARBA00022833"/>
    </source>
</evidence>
<dbReference type="Pfam" id="PF24766">
    <property type="entry name" value="DUF7699"/>
    <property type="match status" value="1"/>
</dbReference>
<dbReference type="InterPro" id="IPR036855">
    <property type="entry name" value="Znf_CCCH_sf"/>
</dbReference>
<protein>
    <submittedName>
        <fullName evidence="9">Zinc finger CCCH domain-containing protein 62-like</fullName>
    </submittedName>
</protein>
<dbReference type="PROSITE" id="PS50103">
    <property type="entry name" value="ZF_C3H1"/>
    <property type="match status" value="1"/>
</dbReference>
<keyword evidence="2 4" id="KW-0863">Zinc-finger</keyword>
<name>A0A8B7CJT4_PHODC</name>
<dbReference type="Proteomes" id="UP000228380">
    <property type="component" value="Chromosome 15"/>
</dbReference>
<dbReference type="PANTHER" id="PTHR35323:SF5">
    <property type="entry name" value="ZINC FINGER CCCH DOMAIN-CONTAINING PROTEIN 62"/>
    <property type="match status" value="1"/>
</dbReference>
<dbReference type="SMART" id="SM00513">
    <property type="entry name" value="SAP"/>
    <property type="match status" value="1"/>
</dbReference>
<dbReference type="GeneID" id="103714820"/>
<accession>A0A8B7CJT4</accession>
<feature type="zinc finger region" description="C3H1-type" evidence="4">
    <location>
        <begin position="471"/>
        <end position="496"/>
    </location>
</feature>
<dbReference type="Pfam" id="PF02037">
    <property type="entry name" value="SAP"/>
    <property type="match status" value="1"/>
</dbReference>
<feature type="domain" description="C3H1-type" evidence="6">
    <location>
        <begin position="471"/>
        <end position="496"/>
    </location>
</feature>
<dbReference type="OrthoDB" id="690722at2759"/>
<dbReference type="InterPro" id="IPR000571">
    <property type="entry name" value="Znf_CCCH"/>
</dbReference>
<dbReference type="InterPro" id="IPR041367">
    <property type="entry name" value="Znf-CCCH_4"/>
</dbReference>
<keyword evidence="3 4" id="KW-0862">Zinc</keyword>